<evidence type="ECO:0000313" key="1">
    <source>
        <dbReference type="EMBL" id="SHO44257.1"/>
    </source>
</evidence>
<sequence>MDSDLMVQVKLVHFFTQKYVVNSDISFGVLYYNALQNYSNIKRKLE</sequence>
<reference evidence="2" key="1">
    <citation type="submission" date="2016-12" db="EMBL/GenBank/DDBJ databases">
        <authorList>
            <person name="Herbold C."/>
        </authorList>
    </citation>
    <scope>NUCLEOTIDE SEQUENCE [LARGE SCALE GENOMIC DNA]</scope>
</reference>
<dbReference type="AlphaFoldDB" id="A0A2H1EFF0"/>
<protein>
    <submittedName>
        <fullName evidence="1">Uncharacterized protein</fullName>
    </submittedName>
</protein>
<accession>A0A2H1EFF0</accession>
<gene>
    <name evidence="1" type="ORF">NSIN_20278</name>
</gene>
<dbReference type="EMBL" id="FRFC01000003">
    <property type="protein sequence ID" value="SHO44257.1"/>
    <property type="molecule type" value="Genomic_DNA"/>
</dbReference>
<name>A0A2H1EFF0_9ARCH</name>
<proteinExistence type="predicted"/>
<evidence type="ECO:0000313" key="2">
    <source>
        <dbReference type="Proteomes" id="UP000232412"/>
    </source>
</evidence>
<organism evidence="1 2">
    <name type="scientific">Nitrosotalea sinensis</name>
    <dbReference type="NCBI Taxonomy" id="1499975"/>
    <lineage>
        <taxon>Archaea</taxon>
        <taxon>Nitrososphaerota</taxon>
        <taxon>Nitrososphaeria</taxon>
        <taxon>Nitrosotaleales</taxon>
        <taxon>Nitrosotaleaceae</taxon>
        <taxon>Nitrosotalea</taxon>
    </lineage>
</organism>
<dbReference type="Proteomes" id="UP000232412">
    <property type="component" value="Unassembled WGS sequence"/>
</dbReference>
<keyword evidence="2" id="KW-1185">Reference proteome</keyword>